<organism evidence="1 2">
    <name type="scientific">Mycobacterium tuberculosis</name>
    <dbReference type="NCBI Taxonomy" id="1773"/>
    <lineage>
        <taxon>Bacteria</taxon>
        <taxon>Bacillati</taxon>
        <taxon>Actinomycetota</taxon>
        <taxon>Actinomycetes</taxon>
        <taxon>Mycobacteriales</taxon>
        <taxon>Mycobacteriaceae</taxon>
        <taxon>Mycobacterium</taxon>
        <taxon>Mycobacterium tuberculosis complex</taxon>
    </lineage>
</organism>
<name>A0A654TGR5_MYCTX</name>
<dbReference type="AlphaFoldDB" id="A0A654TGR5"/>
<proteinExistence type="predicted"/>
<dbReference type="Proteomes" id="UP000048289">
    <property type="component" value="Unassembled WGS sequence"/>
</dbReference>
<evidence type="ECO:0008006" key="3">
    <source>
        <dbReference type="Google" id="ProtNLM"/>
    </source>
</evidence>
<accession>A0A654TGR5</accession>
<reference evidence="1 2" key="1">
    <citation type="submission" date="2015-03" db="EMBL/GenBank/DDBJ databases">
        <authorList>
            <consortium name="Pathogen Informatics"/>
        </authorList>
    </citation>
    <scope>NUCLEOTIDE SEQUENCE [LARGE SCALE GENOMIC DNA]</scope>
    <source>
        <strain evidence="1 2">G09901357</strain>
    </source>
</reference>
<dbReference type="EMBL" id="CFOE01000942">
    <property type="protein sequence ID" value="CFE46896.1"/>
    <property type="molecule type" value="Genomic_DNA"/>
</dbReference>
<evidence type="ECO:0000313" key="1">
    <source>
        <dbReference type="EMBL" id="CFE46896.1"/>
    </source>
</evidence>
<sequence>MVLGVEHIVRDAPLGELPRQILRALHAGGADQHRLSLRVALGDVVDHRDVLGLLGLVDQVGLVFTDHRHVGRDADHAQLVDLVQLGRLRLGGAGHAGELVVEPEVVLQRDGGQRLVLGLDLDVLLGLDGLVHALVVAAADQHPAGELVDDEHLTIADDVVLVAAEQLFGLQSVVEIADQRRVGGLVQVVDAELVFDEFHTLLVHADGAFA</sequence>
<protein>
    <recommendedName>
        <fullName evidence="3">NAD-specific glutamate dehydrogenase</fullName>
    </recommendedName>
</protein>
<gene>
    <name evidence="1" type="ORF">ERS007681_04221</name>
</gene>
<evidence type="ECO:0000313" key="2">
    <source>
        <dbReference type="Proteomes" id="UP000048289"/>
    </source>
</evidence>